<dbReference type="EMBL" id="PRDL01000001">
    <property type="protein sequence ID" value="MBE8716629.1"/>
    <property type="molecule type" value="Genomic_DNA"/>
</dbReference>
<dbReference type="SUPFAM" id="SSF47413">
    <property type="entry name" value="lambda repressor-like DNA-binding domains"/>
    <property type="match status" value="1"/>
</dbReference>
<name>A0A928V5S6_9GAMM</name>
<dbReference type="PANTHER" id="PTHR46797">
    <property type="entry name" value="HTH-TYPE TRANSCRIPTIONAL REGULATOR"/>
    <property type="match status" value="1"/>
</dbReference>
<sequence>MSLSLHFGRIVKQVRETRGWSQEVLADRAELNRSYVGEVERGTAVPSLSTVAKIARALDLPVSDLLARSEARESAEATS</sequence>
<dbReference type="Proteomes" id="UP000652567">
    <property type="component" value="Unassembled WGS sequence"/>
</dbReference>
<proteinExistence type="predicted"/>
<dbReference type="InterPro" id="IPR010982">
    <property type="entry name" value="Lambda_DNA-bd_dom_sf"/>
</dbReference>
<protein>
    <submittedName>
        <fullName evidence="3">XRE family transcriptional regulator</fullName>
    </submittedName>
</protein>
<dbReference type="Gene3D" id="1.10.260.40">
    <property type="entry name" value="lambda repressor-like DNA-binding domains"/>
    <property type="match status" value="1"/>
</dbReference>
<gene>
    <name evidence="3" type="ORF">C4F51_05435</name>
</gene>
<accession>A0A928V5S6</accession>
<dbReference type="GO" id="GO:0003677">
    <property type="term" value="F:DNA binding"/>
    <property type="evidence" value="ECO:0007669"/>
    <property type="project" value="UniProtKB-KW"/>
</dbReference>
<feature type="domain" description="HTH cro/C1-type" evidence="2">
    <location>
        <begin position="11"/>
        <end position="65"/>
    </location>
</feature>
<dbReference type="SMART" id="SM00530">
    <property type="entry name" value="HTH_XRE"/>
    <property type="match status" value="1"/>
</dbReference>
<dbReference type="GO" id="GO:0005829">
    <property type="term" value="C:cytosol"/>
    <property type="evidence" value="ECO:0007669"/>
    <property type="project" value="TreeGrafter"/>
</dbReference>
<reference evidence="3" key="1">
    <citation type="submission" date="2018-07" db="EMBL/GenBank/DDBJ databases">
        <title>Genome assembly of strain Ka43.</title>
        <authorList>
            <person name="Kukolya J."/>
            <person name="Nagy I."/>
            <person name="Horvath B."/>
            <person name="Toth A."/>
        </authorList>
    </citation>
    <scope>NUCLEOTIDE SEQUENCE</scope>
    <source>
        <strain evidence="3">KB43</strain>
    </source>
</reference>
<evidence type="ECO:0000313" key="3">
    <source>
        <dbReference type="EMBL" id="MBE8716629.1"/>
    </source>
</evidence>
<organism evidence="3 4">
    <name type="scientific">Cellvibrio polysaccharolyticus</name>
    <dbReference type="NCBI Taxonomy" id="2082724"/>
    <lineage>
        <taxon>Bacteria</taxon>
        <taxon>Pseudomonadati</taxon>
        <taxon>Pseudomonadota</taxon>
        <taxon>Gammaproteobacteria</taxon>
        <taxon>Cellvibrionales</taxon>
        <taxon>Cellvibrionaceae</taxon>
        <taxon>Cellvibrio</taxon>
    </lineage>
</organism>
<dbReference type="CDD" id="cd00093">
    <property type="entry name" value="HTH_XRE"/>
    <property type="match status" value="1"/>
</dbReference>
<dbReference type="InterPro" id="IPR050807">
    <property type="entry name" value="TransReg_Diox_bact_type"/>
</dbReference>
<evidence type="ECO:0000259" key="2">
    <source>
        <dbReference type="PROSITE" id="PS50943"/>
    </source>
</evidence>
<dbReference type="AlphaFoldDB" id="A0A928V5S6"/>
<dbReference type="InterPro" id="IPR001387">
    <property type="entry name" value="Cro/C1-type_HTH"/>
</dbReference>
<dbReference type="PANTHER" id="PTHR46797:SF1">
    <property type="entry name" value="METHYLPHOSPHONATE SYNTHASE"/>
    <property type="match status" value="1"/>
</dbReference>
<dbReference type="PROSITE" id="PS50943">
    <property type="entry name" value="HTH_CROC1"/>
    <property type="match status" value="1"/>
</dbReference>
<dbReference type="GO" id="GO:0003700">
    <property type="term" value="F:DNA-binding transcription factor activity"/>
    <property type="evidence" value="ECO:0007669"/>
    <property type="project" value="TreeGrafter"/>
</dbReference>
<evidence type="ECO:0000256" key="1">
    <source>
        <dbReference type="ARBA" id="ARBA00023125"/>
    </source>
</evidence>
<comment type="caution">
    <text evidence="3">The sequence shown here is derived from an EMBL/GenBank/DDBJ whole genome shotgun (WGS) entry which is preliminary data.</text>
</comment>
<keyword evidence="1" id="KW-0238">DNA-binding</keyword>
<dbReference type="Pfam" id="PF01381">
    <property type="entry name" value="HTH_3"/>
    <property type="match status" value="1"/>
</dbReference>
<evidence type="ECO:0000313" key="4">
    <source>
        <dbReference type="Proteomes" id="UP000652567"/>
    </source>
</evidence>
<keyword evidence="4" id="KW-1185">Reference proteome</keyword>
<dbReference type="RefSeq" id="WP_193907837.1">
    <property type="nucleotide sequence ID" value="NZ_PRDL01000001.1"/>
</dbReference>